<gene>
    <name evidence="2" type="ORF">BU14_0243s0001</name>
</gene>
<feature type="compositionally biased region" description="Gly residues" evidence="1">
    <location>
        <begin position="8"/>
        <end position="18"/>
    </location>
</feature>
<protein>
    <submittedName>
        <fullName evidence="2">Uncharacterized protein</fullName>
    </submittedName>
</protein>
<proteinExistence type="predicted"/>
<evidence type="ECO:0000313" key="2">
    <source>
        <dbReference type="EMBL" id="OSX75265.1"/>
    </source>
</evidence>
<feature type="region of interest" description="Disordered" evidence="1">
    <location>
        <begin position="107"/>
        <end position="183"/>
    </location>
</feature>
<feature type="region of interest" description="Disordered" evidence="1">
    <location>
        <begin position="260"/>
        <end position="348"/>
    </location>
</feature>
<feature type="compositionally biased region" description="Basic and acidic residues" evidence="1">
    <location>
        <begin position="107"/>
        <end position="116"/>
    </location>
</feature>
<sequence>MASWAPPGSGGAAQGGAPGWERDCGLLRAATEVVLAAAAMAEGEGGDAPFEQAVMDAAVEGIRHEEVRVRQAAGDALGALAKRRGPQVWAAAAPVVLANVEKNAALDESQRSREASRLAQQTLAGAAAAVSPQPPPPADRGDQGTTAAVAVDGAAAAPTPPPADGAAADTARDRGRRMVHETEGWRGLETSLSALAKLLTGAGTPVLAAAAAAGGGPTADPHIAAAVAFTVAGHTHANRFVRETCLKVLTALLTAAAEADGTRLPAGPGGGAPPPRRAPPPPRPPPQRRRHSSTRSSRRSPPSWPPASPTTGRRCATPPVCACGRSSLRPRAGRWRPTLGTSSSRGCC</sequence>
<organism evidence="2 3">
    <name type="scientific">Porphyra umbilicalis</name>
    <name type="common">Purple laver</name>
    <name type="synonym">Red alga</name>
    <dbReference type="NCBI Taxonomy" id="2786"/>
    <lineage>
        <taxon>Eukaryota</taxon>
        <taxon>Rhodophyta</taxon>
        <taxon>Bangiophyceae</taxon>
        <taxon>Bangiales</taxon>
        <taxon>Bangiaceae</taxon>
        <taxon>Porphyra</taxon>
    </lineage>
</organism>
<feature type="compositionally biased region" description="Pro residues" evidence="1">
    <location>
        <begin position="271"/>
        <end position="285"/>
    </location>
</feature>
<evidence type="ECO:0000256" key="1">
    <source>
        <dbReference type="SAM" id="MobiDB-lite"/>
    </source>
</evidence>
<dbReference type="EMBL" id="KV918909">
    <property type="protein sequence ID" value="OSX75265.1"/>
    <property type="molecule type" value="Genomic_DNA"/>
</dbReference>
<evidence type="ECO:0000313" key="3">
    <source>
        <dbReference type="Proteomes" id="UP000218209"/>
    </source>
</evidence>
<feature type="region of interest" description="Disordered" evidence="1">
    <location>
        <begin position="1"/>
        <end position="21"/>
    </location>
</feature>
<dbReference type="AlphaFoldDB" id="A0A1X6P3C6"/>
<name>A0A1X6P3C6_PORUM</name>
<reference evidence="2 3" key="1">
    <citation type="submission" date="2017-03" db="EMBL/GenBank/DDBJ databases">
        <title>WGS assembly of Porphyra umbilicalis.</title>
        <authorList>
            <person name="Brawley S.H."/>
            <person name="Blouin N.A."/>
            <person name="Ficko-Blean E."/>
            <person name="Wheeler G.L."/>
            <person name="Lohr M."/>
            <person name="Goodson H.V."/>
            <person name="Jenkins J.W."/>
            <person name="Blaby-Haas C.E."/>
            <person name="Helliwell K.E."/>
            <person name="Chan C."/>
            <person name="Marriage T."/>
            <person name="Bhattacharya D."/>
            <person name="Klein A.S."/>
            <person name="Badis Y."/>
            <person name="Brodie J."/>
            <person name="Cao Y."/>
            <person name="Collen J."/>
            <person name="Dittami S.M."/>
            <person name="Gachon C.M."/>
            <person name="Green B.R."/>
            <person name="Karpowicz S."/>
            <person name="Kim J.W."/>
            <person name="Kudahl U."/>
            <person name="Lin S."/>
            <person name="Michel G."/>
            <person name="Mittag M."/>
            <person name="Olson B.J."/>
            <person name="Pangilinan J."/>
            <person name="Peng Y."/>
            <person name="Qiu H."/>
            <person name="Shu S."/>
            <person name="Singer J.T."/>
            <person name="Smith A.G."/>
            <person name="Sprecher B.N."/>
            <person name="Wagner V."/>
            <person name="Wang W."/>
            <person name="Wang Z.-Y."/>
            <person name="Yan J."/>
            <person name="Yarish C."/>
            <person name="Zoeuner-Riek S."/>
            <person name="Zhuang Y."/>
            <person name="Zou Y."/>
            <person name="Lindquist E.A."/>
            <person name="Grimwood J."/>
            <person name="Barry K."/>
            <person name="Rokhsar D.S."/>
            <person name="Schmutz J."/>
            <person name="Stiller J.W."/>
            <person name="Grossman A.R."/>
            <person name="Prochnik S.E."/>
        </authorList>
    </citation>
    <scope>NUCLEOTIDE SEQUENCE [LARGE SCALE GENOMIC DNA]</scope>
    <source>
        <strain evidence="2">4086291</strain>
    </source>
</reference>
<accession>A0A1X6P3C6</accession>
<feature type="compositionally biased region" description="Basic and acidic residues" evidence="1">
    <location>
        <begin position="170"/>
        <end position="183"/>
    </location>
</feature>
<keyword evidence="3" id="KW-1185">Reference proteome</keyword>
<dbReference type="Proteomes" id="UP000218209">
    <property type="component" value="Unassembled WGS sequence"/>
</dbReference>
<feature type="compositionally biased region" description="Low complexity" evidence="1">
    <location>
        <begin position="144"/>
        <end position="157"/>
    </location>
</feature>
<feature type="compositionally biased region" description="Polar residues" evidence="1">
    <location>
        <begin position="339"/>
        <end position="348"/>
    </location>
</feature>
<dbReference type="OrthoDB" id="414039at2759"/>
<feature type="compositionally biased region" description="Low complexity" evidence="1">
    <location>
        <begin position="118"/>
        <end position="131"/>
    </location>
</feature>
<feature type="compositionally biased region" description="Basic residues" evidence="1">
    <location>
        <begin position="286"/>
        <end position="298"/>
    </location>
</feature>